<sequence length="304" mass="32380">MTSAPHVEPPQRLVRFLGADSPWLARLPGLVRASLARWELTAERVVSPGGRGSLVVLVRRADGSPAALKLRAAGAADEAAALSRWEGHGAVRLLDAAPEDGALLLERLHADVSLRSLPDAKATLEAVSALHRLWVPPASPGAPEDGGHPFTTVEEHTGRAVEGIRAHVPEEARPLAEEALALRSGLLADAPEHVLLHGDFRQGAVLSADPGRAHWLVVGPDPLVGERAYDLARLVRDRLHDLAAGSGAPAIARRRVAKLANSLEVDRDRLRGWSLYRAVESGARHLAAGERADGEALLEFAGWL</sequence>
<evidence type="ECO:0000313" key="1">
    <source>
        <dbReference type="EMBL" id="SEQ75395.1"/>
    </source>
</evidence>
<dbReference type="InterPro" id="IPR011009">
    <property type="entry name" value="Kinase-like_dom_sf"/>
</dbReference>
<dbReference type="InterPro" id="IPR006748">
    <property type="entry name" value="NH2Glyco/OHUrea_AB-resist_kin"/>
</dbReference>
<dbReference type="RefSeq" id="WP_093662227.1">
    <property type="nucleotide sequence ID" value="NZ_FOET01000014.1"/>
</dbReference>
<reference evidence="1 2" key="1">
    <citation type="submission" date="2016-10" db="EMBL/GenBank/DDBJ databases">
        <authorList>
            <person name="de Groot N.N."/>
        </authorList>
    </citation>
    <scope>NUCLEOTIDE SEQUENCE [LARGE SCALE GENOMIC DNA]</scope>
    <source>
        <strain evidence="1 2">CGMCC 4.3519</strain>
    </source>
</reference>
<dbReference type="SUPFAM" id="SSF56112">
    <property type="entry name" value="Protein kinase-like (PK-like)"/>
    <property type="match status" value="1"/>
</dbReference>
<protein>
    <submittedName>
        <fullName evidence="1">Streptomycin 6-kinase</fullName>
    </submittedName>
</protein>
<dbReference type="GO" id="GO:0016301">
    <property type="term" value="F:kinase activity"/>
    <property type="evidence" value="ECO:0007669"/>
    <property type="project" value="UniProtKB-KW"/>
</dbReference>
<keyword evidence="1" id="KW-0808">Transferase</keyword>
<accession>A0A1H9ILY1</accession>
<gene>
    <name evidence="1" type="ORF">SAMN05216481_114109</name>
</gene>
<dbReference type="Proteomes" id="UP000199055">
    <property type="component" value="Unassembled WGS sequence"/>
</dbReference>
<dbReference type="Pfam" id="PF04655">
    <property type="entry name" value="APH_6_hur"/>
    <property type="match status" value="1"/>
</dbReference>
<dbReference type="AlphaFoldDB" id="A0A1H9ILY1"/>
<dbReference type="GO" id="GO:0016773">
    <property type="term" value="F:phosphotransferase activity, alcohol group as acceptor"/>
    <property type="evidence" value="ECO:0007669"/>
    <property type="project" value="InterPro"/>
</dbReference>
<evidence type="ECO:0000313" key="2">
    <source>
        <dbReference type="Proteomes" id="UP000199055"/>
    </source>
</evidence>
<keyword evidence="1" id="KW-0418">Kinase</keyword>
<dbReference type="GO" id="GO:0019748">
    <property type="term" value="P:secondary metabolic process"/>
    <property type="evidence" value="ECO:0007669"/>
    <property type="project" value="InterPro"/>
</dbReference>
<dbReference type="STRING" id="403935.SAMN05216481_114109"/>
<keyword evidence="2" id="KW-1185">Reference proteome</keyword>
<dbReference type="Gene3D" id="3.90.1200.10">
    <property type="match status" value="1"/>
</dbReference>
<proteinExistence type="predicted"/>
<dbReference type="EMBL" id="FOET01000014">
    <property type="protein sequence ID" value="SEQ75395.1"/>
    <property type="molecule type" value="Genomic_DNA"/>
</dbReference>
<name>A0A1H9ILY1_9ACTN</name>
<organism evidence="1 2">
    <name type="scientific">Streptomyces radiopugnans</name>
    <dbReference type="NCBI Taxonomy" id="403935"/>
    <lineage>
        <taxon>Bacteria</taxon>
        <taxon>Bacillati</taxon>
        <taxon>Actinomycetota</taxon>
        <taxon>Actinomycetes</taxon>
        <taxon>Kitasatosporales</taxon>
        <taxon>Streptomycetaceae</taxon>
        <taxon>Streptomyces</taxon>
    </lineage>
</organism>